<name>G7YJ87_CLOSI</name>
<protein>
    <submittedName>
        <fullName evidence="1">Uncharacterized protein</fullName>
    </submittedName>
</protein>
<keyword evidence="2" id="KW-1185">Reference proteome</keyword>
<reference key="2">
    <citation type="submission" date="2011-10" db="EMBL/GenBank/DDBJ databases">
        <title>The genome and transcriptome sequence of Clonorchis sinensis provide insights into the carcinogenic liver fluke.</title>
        <authorList>
            <person name="Wang X."/>
            <person name="Huang Y."/>
            <person name="Chen W."/>
            <person name="Liu H."/>
            <person name="Guo L."/>
            <person name="Chen Y."/>
            <person name="Luo F."/>
            <person name="Zhou W."/>
            <person name="Sun J."/>
            <person name="Mao Q."/>
            <person name="Liang P."/>
            <person name="Zhou C."/>
            <person name="Tian Y."/>
            <person name="Men J."/>
            <person name="Lv X."/>
            <person name="Huang L."/>
            <person name="Zhou J."/>
            <person name="Hu Y."/>
            <person name="Li R."/>
            <person name="Zhang F."/>
            <person name="Lei H."/>
            <person name="Li X."/>
            <person name="Hu X."/>
            <person name="Liang C."/>
            <person name="Xu J."/>
            <person name="Wu Z."/>
            <person name="Yu X."/>
        </authorList>
    </citation>
    <scope>NUCLEOTIDE SEQUENCE</scope>
    <source>
        <strain>Henan</strain>
    </source>
</reference>
<dbReference type="Proteomes" id="UP000008909">
    <property type="component" value="Unassembled WGS sequence"/>
</dbReference>
<dbReference type="AlphaFoldDB" id="G7YJ87"/>
<organism evidence="1 2">
    <name type="scientific">Clonorchis sinensis</name>
    <name type="common">Chinese liver fluke</name>
    <dbReference type="NCBI Taxonomy" id="79923"/>
    <lineage>
        <taxon>Eukaryota</taxon>
        <taxon>Metazoa</taxon>
        <taxon>Spiralia</taxon>
        <taxon>Lophotrochozoa</taxon>
        <taxon>Platyhelminthes</taxon>
        <taxon>Trematoda</taxon>
        <taxon>Digenea</taxon>
        <taxon>Opisthorchiida</taxon>
        <taxon>Opisthorchiata</taxon>
        <taxon>Opisthorchiidae</taxon>
        <taxon>Clonorchis</taxon>
    </lineage>
</organism>
<gene>
    <name evidence="1" type="ORF">CLF_109345</name>
</gene>
<evidence type="ECO:0000313" key="2">
    <source>
        <dbReference type="Proteomes" id="UP000008909"/>
    </source>
</evidence>
<dbReference type="EMBL" id="DF143401">
    <property type="protein sequence ID" value="GAA53020.1"/>
    <property type="molecule type" value="Genomic_DNA"/>
</dbReference>
<sequence length="82" mass="9357">MMLFTMRLCESVWKSNGCVSPDSNYPSGYCTGLCRHATSWTEVAKKSQTHKEGTNICKCYLLNILVKVFGRICESYEMESLF</sequence>
<accession>G7YJ87</accession>
<reference evidence="1" key="1">
    <citation type="journal article" date="2011" name="Genome Biol.">
        <title>The draft genome of the carcinogenic human liver fluke Clonorchis sinensis.</title>
        <authorList>
            <person name="Wang X."/>
            <person name="Chen W."/>
            <person name="Huang Y."/>
            <person name="Sun J."/>
            <person name="Men J."/>
            <person name="Liu H."/>
            <person name="Luo F."/>
            <person name="Guo L."/>
            <person name="Lv X."/>
            <person name="Deng C."/>
            <person name="Zhou C."/>
            <person name="Fan Y."/>
            <person name="Li X."/>
            <person name="Huang L."/>
            <person name="Hu Y."/>
            <person name="Liang C."/>
            <person name="Hu X."/>
            <person name="Xu J."/>
            <person name="Yu X."/>
        </authorList>
    </citation>
    <scope>NUCLEOTIDE SEQUENCE [LARGE SCALE GENOMIC DNA]</scope>
    <source>
        <strain evidence="1">Henan</strain>
    </source>
</reference>
<evidence type="ECO:0000313" key="1">
    <source>
        <dbReference type="EMBL" id="GAA53020.1"/>
    </source>
</evidence>
<proteinExistence type="predicted"/>